<dbReference type="AlphaFoldDB" id="A0AAW2D5Y3"/>
<comment type="caution">
    <text evidence="1">The sequence shown here is derived from an EMBL/GenBank/DDBJ whole genome shotgun (WGS) entry which is preliminary data.</text>
</comment>
<gene>
    <name evidence="1" type="ORF">SO802_013348</name>
</gene>
<sequence length="79" mass="8584">MNSEVTRLSLRASMSSLSSFEDLKDIDVDDEGLDSGVGSVFLPLQCCNKRKVRDPVVVLLNLVGLEGSRLKAEALLGEF</sequence>
<reference evidence="1 2" key="1">
    <citation type="submission" date="2024-01" db="EMBL/GenBank/DDBJ databases">
        <title>A telomere-to-telomere, gap-free genome of sweet tea (Lithocarpus litseifolius).</title>
        <authorList>
            <person name="Zhou J."/>
        </authorList>
    </citation>
    <scope>NUCLEOTIDE SEQUENCE [LARGE SCALE GENOMIC DNA]</scope>
    <source>
        <strain evidence="1">Zhou-2022a</strain>
        <tissue evidence="1">Leaf</tissue>
    </source>
</reference>
<proteinExistence type="predicted"/>
<name>A0AAW2D5Y3_9ROSI</name>
<organism evidence="1 2">
    <name type="scientific">Lithocarpus litseifolius</name>
    <dbReference type="NCBI Taxonomy" id="425828"/>
    <lineage>
        <taxon>Eukaryota</taxon>
        <taxon>Viridiplantae</taxon>
        <taxon>Streptophyta</taxon>
        <taxon>Embryophyta</taxon>
        <taxon>Tracheophyta</taxon>
        <taxon>Spermatophyta</taxon>
        <taxon>Magnoliopsida</taxon>
        <taxon>eudicotyledons</taxon>
        <taxon>Gunneridae</taxon>
        <taxon>Pentapetalae</taxon>
        <taxon>rosids</taxon>
        <taxon>fabids</taxon>
        <taxon>Fagales</taxon>
        <taxon>Fagaceae</taxon>
        <taxon>Lithocarpus</taxon>
    </lineage>
</organism>
<evidence type="ECO:0000313" key="2">
    <source>
        <dbReference type="Proteomes" id="UP001459277"/>
    </source>
</evidence>
<protein>
    <submittedName>
        <fullName evidence="1">Uncharacterized protein</fullName>
    </submittedName>
</protein>
<dbReference type="Proteomes" id="UP001459277">
    <property type="component" value="Unassembled WGS sequence"/>
</dbReference>
<evidence type="ECO:0000313" key="1">
    <source>
        <dbReference type="EMBL" id="KAL0005787.1"/>
    </source>
</evidence>
<accession>A0AAW2D5Y3</accession>
<keyword evidence="2" id="KW-1185">Reference proteome</keyword>
<dbReference type="EMBL" id="JAZDWU010000004">
    <property type="protein sequence ID" value="KAL0005787.1"/>
    <property type="molecule type" value="Genomic_DNA"/>
</dbReference>